<proteinExistence type="predicted"/>
<accession>A0A803QQ04</accession>
<dbReference type="EMBL" id="UZAU01000810">
    <property type="status" value="NOT_ANNOTATED_CDS"/>
    <property type="molecule type" value="Genomic_DNA"/>
</dbReference>
<evidence type="ECO:0000313" key="2">
    <source>
        <dbReference type="Proteomes" id="UP000596661"/>
    </source>
</evidence>
<dbReference type="AlphaFoldDB" id="A0A803QQ04"/>
<evidence type="ECO:0000313" key="1">
    <source>
        <dbReference type="EnsemblPlants" id="cds.evm.model.10.696"/>
    </source>
</evidence>
<organism evidence="1 2">
    <name type="scientific">Cannabis sativa</name>
    <name type="common">Hemp</name>
    <name type="synonym">Marijuana</name>
    <dbReference type="NCBI Taxonomy" id="3483"/>
    <lineage>
        <taxon>Eukaryota</taxon>
        <taxon>Viridiplantae</taxon>
        <taxon>Streptophyta</taxon>
        <taxon>Embryophyta</taxon>
        <taxon>Tracheophyta</taxon>
        <taxon>Spermatophyta</taxon>
        <taxon>Magnoliopsida</taxon>
        <taxon>eudicotyledons</taxon>
        <taxon>Gunneridae</taxon>
        <taxon>Pentapetalae</taxon>
        <taxon>rosids</taxon>
        <taxon>fabids</taxon>
        <taxon>Rosales</taxon>
        <taxon>Cannabaceae</taxon>
        <taxon>Cannabis</taxon>
    </lineage>
</organism>
<dbReference type="Gramene" id="evm.model.10.696">
    <property type="protein sequence ID" value="cds.evm.model.10.696"/>
    <property type="gene ID" value="evm.TU.10.696"/>
</dbReference>
<protein>
    <recommendedName>
        <fullName evidence="3">Retrovirus-related Pol polyprotein from transposon TNT 1-94</fullName>
    </recommendedName>
</protein>
<dbReference type="EnsemblPlants" id="evm.model.10.696">
    <property type="protein sequence ID" value="cds.evm.model.10.696"/>
    <property type="gene ID" value="evm.TU.10.696"/>
</dbReference>
<dbReference type="PANTHER" id="PTHR47481">
    <property type="match status" value="1"/>
</dbReference>
<dbReference type="PANTHER" id="PTHR47481:SF22">
    <property type="entry name" value="RETROTRANSPOSON GAG DOMAIN-CONTAINING PROTEIN"/>
    <property type="match status" value="1"/>
</dbReference>
<dbReference type="Proteomes" id="UP000596661">
    <property type="component" value="Unassembled WGS sequence"/>
</dbReference>
<dbReference type="OMA" id="PINAYEH"/>
<name>A0A803QQ04_CANSA</name>
<sequence>MEDKDAGFTFELLEKAHSAIILSLGDKVLLEVSKESAASFWKKLDQLYMKKSLANRLFLKHKLYAFKLSLERSIENYFNDFNKIILDLENIIVKVEDEDQGIILLNSLPINAYEHFVDTMMHGRNYLTLDEVHSALMSKELMKKS</sequence>
<keyword evidence="2" id="KW-1185">Reference proteome</keyword>
<dbReference type="Pfam" id="PF14223">
    <property type="entry name" value="Retrotran_gag_2"/>
    <property type="match status" value="1"/>
</dbReference>
<evidence type="ECO:0008006" key="3">
    <source>
        <dbReference type="Google" id="ProtNLM"/>
    </source>
</evidence>
<reference evidence="1" key="1">
    <citation type="submission" date="2021-03" db="UniProtKB">
        <authorList>
            <consortium name="EnsemblPlants"/>
        </authorList>
    </citation>
    <scope>IDENTIFICATION</scope>
</reference>